<dbReference type="EMBL" id="LT629972">
    <property type="protein sequence ID" value="SEI18335.1"/>
    <property type="molecule type" value="Genomic_DNA"/>
</dbReference>
<reference evidence="1 2" key="1">
    <citation type="submission" date="2016-10" db="EMBL/GenBank/DDBJ databases">
        <authorList>
            <person name="de Groot N.N."/>
        </authorList>
    </citation>
    <scope>NUCLEOTIDE SEQUENCE [LARGE SCALE GENOMIC DNA]</scope>
    <source>
        <strain evidence="1 2">LMG 2158</strain>
    </source>
</reference>
<evidence type="ECO:0000313" key="2">
    <source>
        <dbReference type="Proteomes" id="UP000182272"/>
    </source>
</evidence>
<sequence length="68" mass="7659">MANWHSAKTQQYLIAIGVRGTSPPEMEFAILDELLPKLNDSRKTTWVQVIIPQKDLAPQIKALASWQA</sequence>
<dbReference type="AlphaFoldDB" id="A0A1H6NQ99"/>
<dbReference type="Proteomes" id="UP000182272">
    <property type="component" value="Chromosome I"/>
</dbReference>
<name>A0A1H6NQ99_9PSED</name>
<organism evidence="1 2">
    <name type="scientific">Pseudomonas asplenii</name>
    <dbReference type="NCBI Taxonomy" id="53407"/>
    <lineage>
        <taxon>Bacteria</taxon>
        <taxon>Pseudomonadati</taxon>
        <taxon>Pseudomonadota</taxon>
        <taxon>Gammaproteobacteria</taxon>
        <taxon>Pseudomonadales</taxon>
        <taxon>Pseudomonadaceae</taxon>
        <taxon>Pseudomonas</taxon>
    </lineage>
</organism>
<gene>
    <name evidence="1" type="ORF">SAMN05216581_3622</name>
</gene>
<proteinExistence type="predicted"/>
<protein>
    <submittedName>
        <fullName evidence="1">Uncharacterized protein</fullName>
    </submittedName>
</protein>
<evidence type="ECO:0000313" key="1">
    <source>
        <dbReference type="EMBL" id="SEI18335.1"/>
    </source>
</evidence>
<accession>A0A1H6NQ99</accession>